<feature type="non-terminal residue" evidence="1">
    <location>
        <position position="1"/>
    </location>
</feature>
<accession>A0A0F8XLI5</accession>
<proteinExistence type="predicted"/>
<protein>
    <submittedName>
        <fullName evidence="1">Uncharacterized protein</fullName>
    </submittedName>
</protein>
<gene>
    <name evidence="1" type="ORF">LCGC14_3009330</name>
</gene>
<evidence type="ECO:0000313" key="1">
    <source>
        <dbReference type="EMBL" id="KKK61940.1"/>
    </source>
</evidence>
<dbReference type="EMBL" id="LAZR01062244">
    <property type="protein sequence ID" value="KKK61940.1"/>
    <property type="molecule type" value="Genomic_DNA"/>
</dbReference>
<comment type="caution">
    <text evidence="1">The sequence shown here is derived from an EMBL/GenBank/DDBJ whole genome shotgun (WGS) entry which is preliminary data.</text>
</comment>
<reference evidence="1" key="1">
    <citation type="journal article" date="2015" name="Nature">
        <title>Complex archaea that bridge the gap between prokaryotes and eukaryotes.</title>
        <authorList>
            <person name="Spang A."/>
            <person name="Saw J.H."/>
            <person name="Jorgensen S.L."/>
            <person name="Zaremba-Niedzwiedzka K."/>
            <person name="Martijn J."/>
            <person name="Lind A.E."/>
            <person name="van Eijk R."/>
            <person name="Schleper C."/>
            <person name="Guy L."/>
            <person name="Ettema T.J."/>
        </authorList>
    </citation>
    <scope>NUCLEOTIDE SEQUENCE</scope>
</reference>
<organism evidence="1">
    <name type="scientific">marine sediment metagenome</name>
    <dbReference type="NCBI Taxonomy" id="412755"/>
    <lineage>
        <taxon>unclassified sequences</taxon>
        <taxon>metagenomes</taxon>
        <taxon>ecological metagenomes</taxon>
    </lineage>
</organism>
<dbReference type="AlphaFoldDB" id="A0A0F8XLI5"/>
<sequence>RGPVRRGLPAPTVTDHRWLTLARTIASWPDSVGGFVVTRNDKIVIGTGNILKAMEHWEDCSVYYVPSSGPPTDDSCRVFNNCARLIIPDGDVLLGVSLDVEIEEVEL</sequence>
<name>A0A0F8XLI5_9ZZZZ</name>